<reference evidence="1 2" key="1">
    <citation type="journal article" date="2023" name="Nucleic Acids Res.">
        <title>The hologenome of Daphnia magna reveals possible DNA methylation and microbiome-mediated evolution of the host genome.</title>
        <authorList>
            <person name="Chaturvedi A."/>
            <person name="Li X."/>
            <person name="Dhandapani V."/>
            <person name="Marshall H."/>
            <person name="Kissane S."/>
            <person name="Cuenca-Cambronero M."/>
            <person name="Asole G."/>
            <person name="Calvet F."/>
            <person name="Ruiz-Romero M."/>
            <person name="Marangio P."/>
            <person name="Guigo R."/>
            <person name="Rago D."/>
            <person name="Mirbahai L."/>
            <person name="Eastwood N."/>
            <person name="Colbourne J.K."/>
            <person name="Zhou J."/>
            <person name="Mallon E."/>
            <person name="Orsini L."/>
        </authorList>
    </citation>
    <scope>NUCLEOTIDE SEQUENCE [LARGE SCALE GENOMIC DNA]</scope>
    <source>
        <strain evidence="1">LRV0_1</strain>
    </source>
</reference>
<name>A0ABQ9ZLS3_9CRUS</name>
<accession>A0ABQ9ZLS3</accession>
<keyword evidence="2" id="KW-1185">Reference proteome</keyword>
<evidence type="ECO:0000313" key="1">
    <source>
        <dbReference type="EMBL" id="KAK4013848.1"/>
    </source>
</evidence>
<dbReference type="EMBL" id="JAOYFB010000004">
    <property type="protein sequence ID" value="KAK4013848.1"/>
    <property type="molecule type" value="Genomic_DNA"/>
</dbReference>
<gene>
    <name evidence="1" type="ORF">OUZ56_026401</name>
</gene>
<evidence type="ECO:0000313" key="2">
    <source>
        <dbReference type="Proteomes" id="UP001234178"/>
    </source>
</evidence>
<protein>
    <submittedName>
        <fullName evidence="1">Uncharacterized protein</fullName>
    </submittedName>
</protein>
<organism evidence="1 2">
    <name type="scientific">Daphnia magna</name>
    <dbReference type="NCBI Taxonomy" id="35525"/>
    <lineage>
        <taxon>Eukaryota</taxon>
        <taxon>Metazoa</taxon>
        <taxon>Ecdysozoa</taxon>
        <taxon>Arthropoda</taxon>
        <taxon>Crustacea</taxon>
        <taxon>Branchiopoda</taxon>
        <taxon>Diplostraca</taxon>
        <taxon>Cladocera</taxon>
        <taxon>Anomopoda</taxon>
        <taxon>Daphniidae</taxon>
        <taxon>Daphnia</taxon>
    </lineage>
</organism>
<proteinExistence type="predicted"/>
<sequence length="75" mass="9076">MLQVKTHGITKYKLMKFKLMVSQCIHIEYKSKNSWYHSVFKLNTKVKLMVLQCIHMEYKSKNSWYNSVFKLNTKV</sequence>
<comment type="caution">
    <text evidence="1">The sequence shown here is derived from an EMBL/GenBank/DDBJ whole genome shotgun (WGS) entry which is preliminary data.</text>
</comment>
<dbReference type="Proteomes" id="UP001234178">
    <property type="component" value="Unassembled WGS sequence"/>
</dbReference>